<keyword evidence="2" id="KW-1185">Reference proteome</keyword>
<dbReference type="PANTHER" id="PTHR11792">
    <property type="entry name" value="ARRESTIN"/>
    <property type="match status" value="1"/>
</dbReference>
<gene>
    <name evidence="3" type="primary">LOC111084445</name>
</gene>
<evidence type="ECO:0000256" key="1">
    <source>
        <dbReference type="ARBA" id="ARBA00005298"/>
    </source>
</evidence>
<dbReference type="PANTHER" id="PTHR11792:SF16">
    <property type="entry name" value="PHOSRESTIN-2"/>
    <property type="match status" value="1"/>
</dbReference>
<protein>
    <submittedName>
        <fullName evidence="3">Phosrestin-2-like</fullName>
    </submittedName>
</protein>
<dbReference type="Gene3D" id="2.60.40.640">
    <property type="match status" value="1"/>
</dbReference>
<evidence type="ECO:0000313" key="2">
    <source>
        <dbReference type="Proteomes" id="UP000694941"/>
    </source>
</evidence>
<dbReference type="SUPFAM" id="SSF81296">
    <property type="entry name" value="E set domains"/>
    <property type="match status" value="1"/>
</dbReference>
<organism evidence="2 3">
    <name type="scientific">Limulus polyphemus</name>
    <name type="common">Atlantic horseshoe crab</name>
    <dbReference type="NCBI Taxonomy" id="6850"/>
    <lineage>
        <taxon>Eukaryota</taxon>
        <taxon>Metazoa</taxon>
        <taxon>Ecdysozoa</taxon>
        <taxon>Arthropoda</taxon>
        <taxon>Chelicerata</taxon>
        <taxon>Merostomata</taxon>
        <taxon>Xiphosura</taxon>
        <taxon>Limulidae</taxon>
        <taxon>Limulus</taxon>
    </lineage>
</organism>
<proteinExistence type="inferred from homology"/>
<accession>A0ABM1RZR0</accession>
<dbReference type="RefSeq" id="XP_022236865.1">
    <property type="nucleotide sequence ID" value="XM_022381157.1"/>
</dbReference>
<name>A0ABM1RZR0_LIMPO</name>
<dbReference type="Proteomes" id="UP000694941">
    <property type="component" value="Unplaced"/>
</dbReference>
<feature type="non-terminal residue" evidence="3">
    <location>
        <position position="1"/>
    </location>
</feature>
<dbReference type="InterPro" id="IPR000698">
    <property type="entry name" value="Arrestin"/>
</dbReference>
<evidence type="ECO:0000313" key="3">
    <source>
        <dbReference type="RefSeq" id="XP_022236865.1"/>
    </source>
</evidence>
<sequence>ENCPILPGSTYHKRFDLLPHIWNIRDKYGVFTNCCSWVEDKALASSVLVSEKEIQEFFGILISYQVKVKMYIGSLNPLPGGDSSVFLPFFLMYRNPAKSQNNDVLDSEHSSPIPLINSINYKKKDNSNSDKDNYNCSEDFNVDDLAQVRVRRVPLIA</sequence>
<comment type="similarity">
    <text evidence="1">Belongs to the arrestin family.</text>
</comment>
<dbReference type="InterPro" id="IPR014756">
    <property type="entry name" value="Ig_E-set"/>
</dbReference>
<reference evidence="3" key="1">
    <citation type="submission" date="2025-08" db="UniProtKB">
        <authorList>
            <consortium name="RefSeq"/>
        </authorList>
    </citation>
    <scope>IDENTIFICATION</scope>
    <source>
        <tissue evidence="3">Muscle</tissue>
    </source>
</reference>
<dbReference type="GeneID" id="111084445"/>
<dbReference type="InterPro" id="IPR014752">
    <property type="entry name" value="Arrestin-like_C"/>
</dbReference>